<evidence type="ECO:0000313" key="2">
    <source>
        <dbReference type="EMBL" id="BAO82160.1"/>
    </source>
</evidence>
<feature type="domain" description="VWFA" evidence="1">
    <location>
        <begin position="600"/>
        <end position="784"/>
    </location>
</feature>
<dbReference type="EMBL" id="AP014568">
    <property type="protein sequence ID" value="BAO82160.1"/>
    <property type="molecule type" value="Genomic_DNA"/>
</dbReference>
<dbReference type="PANTHER" id="PTHR41248">
    <property type="entry name" value="NORD PROTEIN"/>
    <property type="match status" value="1"/>
</dbReference>
<dbReference type="OrthoDB" id="9758211at2"/>
<dbReference type="AlphaFoldDB" id="A0A060NLB0"/>
<proteinExistence type="predicted"/>
<dbReference type="Proteomes" id="UP000067461">
    <property type="component" value="Chromosome"/>
</dbReference>
<evidence type="ECO:0000313" key="3">
    <source>
        <dbReference type="Proteomes" id="UP000067461"/>
    </source>
</evidence>
<accession>A0A060NLB0</accession>
<dbReference type="CDD" id="cd01454">
    <property type="entry name" value="vWA_norD_type"/>
    <property type="match status" value="1"/>
</dbReference>
<name>A0A060NLB0_9BURK</name>
<dbReference type="SMART" id="SM00327">
    <property type="entry name" value="VWA"/>
    <property type="match status" value="1"/>
</dbReference>
<evidence type="ECO:0000259" key="1">
    <source>
        <dbReference type="PROSITE" id="PS50234"/>
    </source>
</evidence>
<protein>
    <submittedName>
        <fullName evidence="2">Nitric oxide reductase activation protein</fullName>
    </submittedName>
</protein>
<dbReference type="InterPro" id="IPR051928">
    <property type="entry name" value="NorD/CobT"/>
</dbReference>
<gene>
    <name evidence="2" type="ORF">SRAA_2306</name>
</gene>
<dbReference type="PROSITE" id="PS50234">
    <property type="entry name" value="VWFA"/>
    <property type="match status" value="1"/>
</dbReference>
<keyword evidence="3" id="KW-1185">Reference proteome</keyword>
<reference evidence="2 3" key="1">
    <citation type="journal article" date="2014" name="Nat. Commun.">
        <title>Physiological and genomic features of highly alkaliphilic hydrogen-utilizing Betaproteobacteria from a continental serpentinizing site.</title>
        <authorList>
            <person name="Suzuki S."/>
            <person name="Kuenen J.G."/>
            <person name="Schipper K."/>
            <person name="van der Velde S."/>
            <person name="Ishii S."/>
            <person name="Wu A."/>
            <person name="Sorokin D.Y."/>
            <person name="Tenney A."/>
            <person name="Meng X.Y."/>
            <person name="Morrill P.L."/>
            <person name="Kamagata Y."/>
            <person name="Muyzer G."/>
            <person name="Nealson K.H."/>
        </authorList>
    </citation>
    <scope>NUCLEOTIDE SEQUENCE [LARGE SCALE GENOMIC DNA]</scope>
    <source>
        <strain evidence="2 3">A1</strain>
    </source>
</reference>
<dbReference type="RefSeq" id="WP_045532862.1">
    <property type="nucleotide sequence ID" value="NZ_AP014568.1"/>
</dbReference>
<dbReference type="Gene3D" id="3.40.50.410">
    <property type="entry name" value="von Willebrand factor, type A domain"/>
    <property type="match status" value="1"/>
</dbReference>
<sequence>MTVHLHQHHELLAELPSAAHEVLQGAWQEAARAMSPRGLDNYLKGALALHQLGRGEELVLNFLQQMPQLARAVGEDEVPGVVNFLLAMASKTSGQVLALIAASAATVAQRLGDATLFRLYLNVLELLLAQAPHGLRPLLGQIERLLAQLTLGGLRRWVQWGAKAHRGDIEAQVRYFGLDSPDALALLQQERKGTLLVDVQRRLNRYLRALWGRDFVLRPTAGDYEQRIGQRPFIDQMVIHLADAYDDLPASGTDPAASAMELYRAGAAHCAAHLVLGGAAFDEQGLTALERALIEAVEDARIEALAMQRFPRLRQLWLSLHPSTPEPPQSAGDLINRLARAWLQAEPGAPTVAADLHPWVQQGVALLAQWPDLHDAQHSRASGIALAASLAEWMAMAGWAPFTARLDGQRAPYRDDNRYLWQAARYDETQALQAAWDARQQVRRKVSVMEMVNEVNNEYAGDDAQEIWTLPTEFMLDQEGVSINSLIGQTALPDPVHYPEWDYTIQLSRPAWVTLQERPVSGSDPAPVDAVLEQHRPLLGRLKYLIEAMSPQGLQRIRRLQDGDEIDLDPAIQALIDLRLGQQPDPRIMMRRQVHQRDLALLVLLDLSESANEKVHGQEQTVLELMRAASAILAETLTRIGDPFALHGFCSDGRHDVHYLRCKDFDQPFDAGVRARLGGLQARFSTRMGAALRHAGAQLSQRPQKKRLLLVITDGEPADRDVRDPQYLRHDARRAVEELQREGIQTFGLSLDPRADTYVERIFGARHYAVIDRIEHLPERLPQLYLGLTR</sequence>
<dbReference type="KEGG" id="cbaa:SRAA_2306"/>
<dbReference type="InterPro" id="IPR036465">
    <property type="entry name" value="vWFA_dom_sf"/>
</dbReference>
<dbReference type="PANTHER" id="PTHR41248:SF1">
    <property type="entry name" value="NORD PROTEIN"/>
    <property type="match status" value="1"/>
</dbReference>
<dbReference type="SUPFAM" id="SSF53300">
    <property type="entry name" value="vWA-like"/>
    <property type="match status" value="1"/>
</dbReference>
<dbReference type="STRING" id="1458425.SRAA_2306"/>
<dbReference type="InterPro" id="IPR002035">
    <property type="entry name" value="VWF_A"/>
</dbReference>
<dbReference type="HOGENOM" id="CLU_020675_0_0_4"/>
<organism evidence="2 3">
    <name type="scientific">Serpentinimonas raichei</name>
    <dbReference type="NCBI Taxonomy" id="1458425"/>
    <lineage>
        <taxon>Bacteria</taxon>
        <taxon>Pseudomonadati</taxon>
        <taxon>Pseudomonadota</taxon>
        <taxon>Betaproteobacteria</taxon>
        <taxon>Burkholderiales</taxon>
        <taxon>Comamonadaceae</taxon>
        <taxon>Serpentinimonas</taxon>
    </lineage>
</organism>
<dbReference type="Pfam" id="PF00092">
    <property type="entry name" value="VWA"/>
    <property type="match status" value="1"/>
</dbReference>